<dbReference type="Pfam" id="PF00593">
    <property type="entry name" value="TonB_dep_Rec_b-barrel"/>
    <property type="match status" value="1"/>
</dbReference>
<dbReference type="InterPro" id="IPR039426">
    <property type="entry name" value="TonB-dep_rcpt-like"/>
</dbReference>
<feature type="non-terminal residue" evidence="11">
    <location>
        <position position="1"/>
    </location>
</feature>
<dbReference type="Gene3D" id="2.40.170.20">
    <property type="entry name" value="TonB-dependent receptor, beta-barrel domain"/>
    <property type="match status" value="1"/>
</dbReference>
<dbReference type="PANTHER" id="PTHR32552">
    <property type="entry name" value="FERRICHROME IRON RECEPTOR-RELATED"/>
    <property type="match status" value="1"/>
</dbReference>
<dbReference type="SUPFAM" id="SSF56935">
    <property type="entry name" value="Porins"/>
    <property type="match status" value="1"/>
</dbReference>
<organism evidence="11">
    <name type="scientific">marine metagenome</name>
    <dbReference type="NCBI Taxonomy" id="408172"/>
    <lineage>
        <taxon>unclassified sequences</taxon>
        <taxon>metagenomes</taxon>
        <taxon>ecological metagenomes</taxon>
    </lineage>
</organism>
<keyword evidence="8" id="KW-0472">Membrane</keyword>
<keyword evidence="3" id="KW-0410">Iron transport</keyword>
<dbReference type="AlphaFoldDB" id="A0A382GE81"/>
<accession>A0A382GE81</accession>
<keyword evidence="6" id="KW-0406">Ion transport</keyword>
<gene>
    <name evidence="11" type="ORF">METZ01_LOCUS226026</name>
</gene>
<keyword evidence="5" id="KW-0408">Iron</keyword>
<dbReference type="GO" id="GO:0009279">
    <property type="term" value="C:cell outer membrane"/>
    <property type="evidence" value="ECO:0007669"/>
    <property type="project" value="UniProtKB-SubCell"/>
</dbReference>
<evidence type="ECO:0000256" key="9">
    <source>
        <dbReference type="ARBA" id="ARBA00023237"/>
    </source>
</evidence>
<evidence type="ECO:0000256" key="8">
    <source>
        <dbReference type="ARBA" id="ARBA00023136"/>
    </source>
</evidence>
<name>A0A382GE81_9ZZZZ</name>
<keyword evidence="9" id="KW-0998">Cell outer membrane</keyword>
<dbReference type="EMBL" id="UINC01054905">
    <property type="protein sequence ID" value="SVB73172.1"/>
    <property type="molecule type" value="Genomic_DNA"/>
</dbReference>
<feature type="domain" description="TonB-dependent receptor-like beta-barrel" evidence="10">
    <location>
        <begin position="41"/>
        <end position="437"/>
    </location>
</feature>
<evidence type="ECO:0000256" key="1">
    <source>
        <dbReference type="ARBA" id="ARBA00004571"/>
    </source>
</evidence>
<dbReference type="PANTHER" id="PTHR32552:SF81">
    <property type="entry name" value="TONB-DEPENDENT OUTER MEMBRANE RECEPTOR"/>
    <property type="match status" value="1"/>
</dbReference>
<evidence type="ECO:0000313" key="11">
    <source>
        <dbReference type="EMBL" id="SVB73172.1"/>
    </source>
</evidence>
<keyword evidence="2" id="KW-0813">Transport</keyword>
<proteinExistence type="predicted"/>
<evidence type="ECO:0000259" key="10">
    <source>
        <dbReference type="Pfam" id="PF00593"/>
    </source>
</evidence>
<evidence type="ECO:0000256" key="2">
    <source>
        <dbReference type="ARBA" id="ARBA00022448"/>
    </source>
</evidence>
<evidence type="ECO:0000256" key="3">
    <source>
        <dbReference type="ARBA" id="ARBA00022496"/>
    </source>
</evidence>
<protein>
    <recommendedName>
        <fullName evidence="10">TonB-dependent receptor-like beta-barrel domain-containing protein</fullName>
    </recommendedName>
</protein>
<dbReference type="InterPro" id="IPR036942">
    <property type="entry name" value="Beta-barrel_TonB_sf"/>
</dbReference>
<keyword evidence="7" id="KW-0798">TonB box</keyword>
<evidence type="ECO:0000256" key="6">
    <source>
        <dbReference type="ARBA" id="ARBA00023065"/>
    </source>
</evidence>
<sequence length="474" mass="53048">CSPNVTTPMGGDRYATLQAFRGQAGYTSPDASFNGGSCDGCITDPYDASFDADTHQLEVRWDINDSYRLDYIGGYWETEETVLSDWDGVAALLFHTDRPADYEQLTNELRLTYDDGGKLTYTVGAYFWDSEYSIRLRSYIGFAVPGVVLDLPQFTDQESESWAMFFEGDYSLNDQWTLTLGGRYTEDEKTTSQVGVVTASAEAEWDEFTPKVALKYQINDASMIYGLYSRGYRAGGFNGRVDGVETATTPYDPETVDDFEVGYRSEWLDRRLIFNATAFYMDYKDKQEEIQQPSATSGTGQVTRVVNASTATITGAELELIWLAADGLTIRSNLGLLDADYDNFDINTGTSVAPNIVDSSGLDFRRAPEMTFGLAVDYQWQWGPGSANLYAGLRFLDDHEVDFANKPELSNDSQALVDASFKYSYEDWSFSVFGRNLTEEDGYQIGFDVAGLWSYAYPRPPRTWGIEVGYQYGG</sequence>
<keyword evidence="4" id="KW-0812">Transmembrane</keyword>
<dbReference type="InterPro" id="IPR000531">
    <property type="entry name" value="Beta-barrel_TonB"/>
</dbReference>
<evidence type="ECO:0000256" key="7">
    <source>
        <dbReference type="ARBA" id="ARBA00023077"/>
    </source>
</evidence>
<evidence type="ECO:0000256" key="5">
    <source>
        <dbReference type="ARBA" id="ARBA00023004"/>
    </source>
</evidence>
<dbReference type="GO" id="GO:0006826">
    <property type="term" value="P:iron ion transport"/>
    <property type="evidence" value="ECO:0007669"/>
    <property type="project" value="UniProtKB-KW"/>
</dbReference>
<comment type="subcellular location">
    <subcellularLocation>
        <location evidence="1">Cell outer membrane</location>
        <topology evidence="1">Multi-pass membrane protein</topology>
    </subcellularLocation>
</comment>
<evidence type="ECO:0000256" key="4">
    <source>
        <dbReference type="ARBA" id="ARBA00022692"/>
    </source>
</evidence>
<reference evidence="11" key="1">
    <citation type="submission" date="2018-05" db="EMBL/GenBank/DDBJ databases">
        <authorList>
            <person name="Lanie J.A."/>
            <person name="Ng W.-L."/>
            <person name="Kazmierczak K.M."/>
            <person name="Andrzejewski T.M."/>
            <person name="Davidsen T.M."/>
            <person name="Wayne K.J."/>
            <person name="Tettelin H."/>
            <person name="Glass J.I."/>
            <person name="Rusch D."/>
            <person name="Podicherti R."/>
            <person name="Tsui H.-C.T."/>
            <person name="Winkler M.E."/>
        </authorList>
    </citation>
    <scope>NUCLEOTIDE SEQUENCE</scope>
</reference>